<keyword evidence="1" id="KW-0175">Coiled coil</keyword>
<accession>A0ABQ1ZUX2</accession>
<dbReference type="Proteomes" id="UP000605427">
    <property type="component" value="Unassembled WGS sequence"/>
</dbReference>
<dbReference type="EMBL" id="BMDD01000002">
    <property type="protein sequence ID" value="GGH77960.1"/>
    <property type="molecule type" value="Genomic_DNA"/>
</dbReference>
<protein>
    <recommendedName>
        <fullName evidence="4">AraC family transcriptional regulator</fullName>
    </recommendedName>
</protein>
<name>A0ABQ1ZUX2_9BACL</name>
<keyword evidence="3" id="KW-1185">Reference proteome</keyword>
<evidence type="ECO:0000313" key="3">
    <source>
        <dbReference type="Proteomes" id="UP000605427"/>
    </source>
</evidence>
<organism evidence="2 3">
    <name type="scientific">Saccharibacillus endophyticus</name>
    <dbReference type="NCBI Taxonomy" id="2060666"/>
    <lineage>
        <taxon>Bacteria</taxon>
        <taxon>Bacillati</taxon>
        <taxon>Bacillota</taxon>
        <taxon>Bacilli</taxon>
        <taxon>Bacillales</taxon>
        <taxon>Paenibacillaceae</taxon>
        <taxon>Saccharibacillus</taxon>
    </lineage>
</organism>
<evidence type="ECO:0008006" key="4">
    <source>
        <dbReference type="Google" id="ProtNLM"/>
    </source>
</evidence>
<comment type="caution">
    <text evidence="2">The sequence shown here is derived from an EMBL/GenBank/DDBJ whole genome shotgun (WGS) entry which is preliminary data.</text>
</comment>
<reference evidence="3" key="1">
    <citation type="journal article" date="2019" name="Int. J. Syst. Evol. Microbiol.">
        <title>The Global Catalogue of Microorganisms (GCM) 10K type strain sequencing project: providing services to taxonomists for standard genome sequencing and annotation.</title>
        <authorList>
            <consortium name="The Broad Institute Genomics Platform"/>
            <consortium name="The Broad Institute Genome Sequencing Center for Infectious Disease"/>
            <person name="Wu L."/>
            <person name="Ma J."/>
        </authorList>
    </citation>
    <scope>NUCLEOTIDE SEQUENCE [LARGE SCALE GENOMIC DNA]</scope>
    <source>
        <strain evidence="3">CCM 8702</strain>
    </source>
</reference>
<gene>
    <name evidence="2" type="ORF">GCM10007362_22500</name>
</gene>
<proteinExistence type="predicted"/>
<feature type="coiled-coil region" evidence="1">
    <location>
        <begin position="93"/>
        <end position="120"/>
    </location>
</feature>
<sequence length="152" mass="17585">MEELLGKKLAKLDLNFLERLSREACTDDTLYLLFEAEAEHNLRYPGETLLRFLFFNEGKVFVRSDTSKDIHIYENEQFAIPADTSQCILLLGADGAESRREEVEQLYDKLLKVLNRKRVEYRTMEQSAFSGRSRRLHVLRAASVRIGANTVL</sequence>
<evidence type="ECO:0000256" key="1">
    <source>
        <dbReference type="SAM" id="Coils"/>
    </source>
</evidence>
<evidence type="ECO:0000313" key="2">
    <source>
        <dbReference type="EMBL" id="GGH77960.1"/>
    </source>
</evidence>
<dbReference type="RefSeq" id="WP_172247405.1">
    <property type="nucleotide sequence ID" value="NZ_BMDD01000002.1"/>
</dbReference>